<feature type="region of interest" description="Disordered" evidence="1">
    <location>
        <begin position="65"/>
        <end position="115"/>
    </location>
</feature>
<dbReference type="InParanoid" id="A0A482X6W7"/>
<comment type="caution">
    <text evidence="2">The sequence shown here is derived from an EMBL/GenBank/DDBJ whole genome shotgun (WGS) entry which is preliminary data.</text>
</comment>
<dbReference type="Proteomes" id="UP000291343">
    <property type="component" value="Unassembled WGS sequence"/>
</dbReference>
<evidence type="ECO:0000256" key="1">
    <source>
        <dbReference type="SAM" id="MobiDB-lite"/>
    </source>
</evidence>
<organism evidence="2 3">
    <name type="scientific">Laodelphax striatellus</name>
    <name type="common">Small brown planthopper</name>
    <name type="synonym">Delphax striatella</name>
    <dbReference type="NCBI Taxonomy" id="195883"/>
    <lineage>
        <taxon>Eukaryota</taxon>
        <taxon>Metazoa</taxon>
        <taxon>Ecdysozoa</taxon>
        <taxon>Arthropoda</taxon>
        <taxon>Hexapoda</taxon>
        <taxon>Insecta</taxon>
        <taxon>Pterygota</taxon>
        <taxon>Neoptera</taxon>
        <taxon>Paraneoptera</taxon>
        <taxon>Hemiptera</taxon>
        <taxon>Auchenorrhyncha</taxon>
        <taxon>Fulgoroidea</taxon>
        <taxon>Delphacidae</taxon>
        <taxon>Criomorphinae</taxon>
        <taxon>Laodelphax</taxon>
    </lineage>
</organism>
<sequence length="115" mass="12690">MSIFDFVFVFEGEEAENDDDDDDDILSPNLDEILSTQTFLNNNNGYLRKKRLKASQGTTMLNEITGETAAGNGESNSYNGESNSWSQSQPFVTVTDFDNEDDSSSDYAADSDCSL</sequence>
<feature type="compositionally biased region" description="Low complexity" evidence="1">
    <location>
        <begin position="105"/>
        <end position="115"/>
    </location>
</feature>
<keyword evidence="3" id="KW-1185">Reference proteome</keyword>
<accession>A0A482X6W7</accession>
<proteinExistence type="predicted"/>
<evidence type="ECO:0000313" key="3">
    <source>
        <dbReference type="Proteomes" id="UP000291343"/>
    </source>
</evidence>
<feature type="compositionally biased region" description="Low complexity" evidence="1">
    <location>
        <begin position="71"/>
        <end position="84"/>
    </location>
</feature>
<dbReference type="AlphaFoldDB" id="A0A482X6W7"/>
<protein>
    <submittedName>
        <fullName evidence="2">Uncharacterized protein</fullName>
    </submittedName>
</protein>
<name>A0A482X6W7_LAOST</name>
<reference evidence="2 3" key="1">
    <citation type="journal article" date="2017" name="Gigascience">
        <title>Genome sequence of the small brown planthopper, Laodelphax striatellus.</title>
        <authorList>
            <person name="Zhu J."/>
            <person name="Jiang F."/>
            <person name="Wang X."/>
            <person name="Yang P."/>
            <person name="Bao Y."/>
            <person name="Zhao W."/>
            <person name="Wang W."/>
            <person name="Lu H."/>
            <person name="Wang Q."/>
            <person name="Cui N."/>
            <person name="Li J."/>
            <person name="Chen X."/>
            <person name="Luo L."/>
            <person name="Yu J."/>
            <person name="Kang L."/>
            <person name="Cui F."/>
        </authorList>
    </citation>
    <scope>NUCLEOTIDE SEQUENCE [LARGE SCALE GENOMIC DNA]</scope>
    <source>
        <strain evidence="2">Lst14</strain>
    </source>
</reference>
<gene>
    <name evidence="2" type="ORF">LSTR_LSTR017257</name>
</gene>
<dbReference type="EMBL" id="QKKF02017207">
    <property type="protein sequence ID" value="RZF41130.1"/>
    <property type="molecule type" value="Genomic_DNA"/>
</dbReference>
<evidence type="ECO:0000313" key="2">
    <source>
        <dbReference type="EMBL" id="RZF41130.1"/>
    </source>
</evidence>